<proteinExistence type="predicted"/>
<dbReference type="RefSeq" id="WP_378244969.1">
    <property type="nucleotide sequence ID" value="NZ_JBHSKF010000002.1"/>
</dbReference>
<feature type="transmembrane region" description="Helical" evidence="1">
    <location>
        <begin position="56"/>
        <end position="76"/>
    </location>
</feature>
<feature type="transmembrane region" description="Helical" evidence="1">
    <location>
        <begin position="111"/>
        <end position="128"/>
    </location>
</feature>
<dbReference type="EMBL" id="JBHSKF010000002">
    <property type="protein sequence ID" value="MFC5286749.1"/>
    <property type="molecule type" value="Genomic_DNA"/>
</dbReference>
<keyword evidence="1" id="KW-0472">Membrane</keyword>
<reference evidence="3" key="1">
    <citation type="journal article" date="2019" name="Int. J. Syst. Evol. Microbiol.">
        <title>The Global Catalogue of Microorganisms (GCM) 10K type strain sequencing project: providing services to taxonomists for standard genome sequencing and annotation.</title>
        <authorList>
            <consortium name="The Broad Institute Genomics Platform"/>
            <consortium name="The Broad Institute Genome Sequencing Center for Infectious Disease"/>
            <person name="Wu L."/>
            <person name="Ma J."/>
        </authorList>
    </citation>
    <scope>NUCLEOTIDE SEQUENCE [LARGE SCALE GENOMIC DNA]</scope>
    <source>
        <strain evidence="3">CCUG 59778</strain>
    </source>
</reference>
<dbReference type="Proteomes" id="UP001596157">
    <property type="component" value="Unassembled WGS sequence"/>
</dbReference>
<evidence type="ECO:0000313" key="3">
    <source>
        <dbReference type="Proteomes" id="UP001596157"/>
    </source>
</evidence>
<keyword evidence="3" id="KW-1185">Reference proteome</keyword>
<keyword evidence="1" id="KW-0812">Transmembrane</keyword>
<keyword evidence="1" id="KW-1133">Transmembrane helix</keyword>
<gene>
    <name evidence="2" type="ORF">ACFPM7_06775</name>
</gene>
<evidence type="ECO:0000256" key="1">
    <source>
        <dbReference type="SAM" id="Phobius"/>
    </source>
</evidence>
<name>A0ABW0EH75_9PSEU</name>
<protein>
    <submittedName>
        <fullName evidence="2">Uncharacterized protein</fullName>
    </submittedName>
</protein>
<feature type="transmembrane region" description="Helical" evidence="1">
    <location>
        <begin position="88"/>
        <end position="105"/>
    </location>
</feature>
<evidence type="ECO:0000313" key="2">
    <source>
        <dbReference type="EMBL" id="MFC5286749.1"/>
    </source>
</evidence>
<sequence>MTAALRQRTRGRWRDLGAGLAALMALWAWAGAVGIAGGGIDFGPVITSRLPWQSTWLAACALAAGVAVPMSAAALLGVRRSPAAPPALMTAGLLLVGWIAAQLVFIRTFSWLQPVCAGYGLVLTLIAARTRRHDSTDRERT</sequence>
<organism evidence="2 3">
    <name type="scientific">Actinokineospora guangxiensis</name>
    <dbReference type="NCBI Taxonomy" id="1490288"/>
    <lineage>
        <taxon>Bacteria</taxon>
        <taxon>Bacillati</taxon>
        <taxon>Actinomycetota</taxon>
        <taxon>Actinomycetes</taxon>
        <taxon>Pseudonocardiales</taxon>
        <taxon>Pseudonocardiaceae</taxon>
        <taxon>Actinokineospora</taxon>
    </lineage>
</organism>
<accession>A0ABW0EH75</accession>
<comment type="caution">
    <text evidence="2">The sequence shown here is derived from an EMBL/GenBank/DDBJ whole genome shotgun (WGS) entry which is preliminary data.</text>
</comment>